<accession>A0AAV7W7S7</accession>
<proteinExistence type="predicted"/>
<feature type="region of interest" description="Disordered" evidence="1">
    <location>
        <begin position="1"/>
        <end position="54"/>
    </location>
</feature>
<gene>
    <name evidence="2" type="ORF">NDU88_004270</name>
</gene>
<sequence length="67" mass="7242">MQPEGDIERPWSPGWQVAPEAESGATDRRTPLPERPSPDSRVVNVDLGQDSGSGDCAPRMVALPLRC</sequence>
<protein>
    <submittedName>
        <fullName evidence="2">Uncharacterized protein</fullName>
    </submittedName>
</protein>
<comment type="caution">
    <text evidence="2">The sequence shown here is derived from an EMBL/GenBank/DDBJ whole genome shotgun (WGS) entry which is preliminary data.</text>
</comment>
<reference evidence="2" key="1">
    <citation type="journal article" date="2022" name="bioRxiv">
        <title>Sequencing and chromosome-scale assembly of the giantPleurodeles waltlgenome.</title>
        <authorList>
            <person name="Brown T."/>
            <person name="Elewa A."/>
            <person name="Iarovenko S."/>
            <person name="Subramanian E."/>
            <person name="Araus A.J."/>
            <person name="Petzold A."/>
            <person name="Susuki M."/>
            <person name="Suzuki K.-i.T."/>
            <person name="Hayashi T."/>
            <person name="Toyoda A."/>
            <person name="Oliveira C."/>
            <person name="Osipova E."/>
            <person name="Leigh N.D."/>
            <person name="Simon A."/>
            <person name="Yun M.H."/>
        </authorList>
    </citation>
    <scope>NUCLEOTIDE SEQUENCE</scope>
    <source>
        <strain evidence="2">20211129_DDA</strain>
        <tissue evidence="2">Liver</tissue>
    </source>
</reference>
<dbReference type="Proteomes" id="UP001066276">
    <property type="component" value="Chromosome 1_2"/>
</dbReference>
<dbReference type="EMBL" id="JANPWB010000002">
    <property type="protein sequence ID" value="KAJ1208887.1"/>
    <property type="molecule type" value="Genomic_DNA"/>
</dbReference>
<name>A0AAV7W7S7_PLEWA</name>
<evidence type="ECO:0000313" key="2">
    <source>
        <dbReference type="EMBL" id="KAJ1208887.1"/>
    </source>
</evidence>
<feature type="compositionally biased region" description="Basic and acidic residues" evidence="1">
    <location>
        <begin position="25"/>
        <end position="38"/>
    </location>
</feature>
<organism evidence="2 3">
    <name type="scientific">Pleurodeles waltl</name>
    <name type="common">Iberian ribbed newt</name>
    <dbReference type="NCBI Taxonomy" id="8319"/>
    <lineage>
        <taxon>Eukaryota</taxon>
        <taxon>Metazoa</taxon>
        <taxon>Chordata</taxon>
        <taxon>Craniata</taxon>
        <taxon>Vertebrata</taxon>
        <taxon>Euteleostomi</taxon>
        <taxon>Amphibia</taxon>
        <taxon>Batrachia</taxon>
        <taxon>Caudata</taxon>
        <taxon>Salamandroidea</taxon>
        <taxon>Salamandridae</taxon>
        <taxon>Pleurodelinae</taxon>
        <taxon>Pleurodeles</taxon>
    </lineage>
</organism>
<evidence type="ECO:0000256" key="1">
    <source>
        <dbReference type="SAM" id="MobiDB-lite"/>
    </source>
</evidence>
<keyword evidence="3" id="KW-1185">Reference proteome</keyword>
<dbReference type="AlphaFoldDB" id="A0AAV7W7S7"/>
<evidence type="ECO:0000313" key="3">
    <source>
        <dbReference type="Proteomes" id="UP001066276"/>
    </source>
</evidence>